<dbReference type="AlphaFoldDB" id="A0A1M6QCX2"/>
<protein>
    <recommendedName>
        <fullName evidence="5">DUF3999 domain-containing protein</fullName>
    </recommendedName>
</protein>
<gene>
    <name evidence="3" type="ORF">SAMN04488028_103274</name>
</gene>
<keyword evidence="2" id="KW-0732">Signal</keyword>
<feature type="transmembrane region" description="Helical" evidence="1">
    <location>
        <begin position="384"/>
        <end position="402"/>
    </location>
</feature>
<evidence type="ECO:0000256" key="2">
    <source>
        <dbReference type="SAM" id="SignalP"/>
    </source>
</evidence>
<dbReference type="STRING" id="156994.SAMN04488028_103274"/>
<feature type="signal peptide" evidence="2">
    <location>
        <begin position="1"/>
        <end position="20"/>
    </location>
</feature>
<reference evidence="4" key="1">
    <citation type="submission" date="2016-11" db="EMBL/GenBank/DDBJ databases">
        <authorList>
            <person name="Varghese N."/>
            <person name="Submissions S."/>
        </authorList>
    </citation>
    <scope>NUCLEOTIDE SEQUENCE [LARGE SCALE GENOMIC DNA]</scope>
    <source>
        <strain evidence="4">DSM 26134</strain>
    </source>
</reference>
<evidence type="ECO:0000313" key="4">
    <source>
        <dbReference type="Proteomes" id="UP000184474"/>
    </source>
</evidence>
<keyword evidence="1" id="KW-0812">Transmembrane</keyword>
<dbReference type="Proteomes" id="UP000184474">
    <property type="component" value="Unassembled WGS sequence"/>
</dbReference>
<evidence type="ECO:0000313" key="3">
    <source>
        <dbReference type="EMBL" id="SHK18041.1"/>
    </source>
</evidence>
<proteinExistence type="predicted"/>
<dbReference type="RefSeq" id="WP_139280974.1">
    <property type="nucleotide sequence ID" value="NZ_FRAA01000003.1"/>
</dbReference>
<feature type="chain" id="PRO_5013155691" description="DUF3999 domain-containing protein" evidence="2">
    <location>
        <begin position="21"/>
        <end position="412"/>
    </location>
</feature>
<dbReference type="EMBL" id="FRAA01000003">
    <property type="protein sequence ID" value="SHK18041.1"/>
    <property type="molecule type" value="Genomic_DNA"/>
</dbReference>
<organism evidence="3 4">
    <name type="scientific">Reichenbachiella agariperforans</name>
    <dbReference type="NCBI Taxonomy" id="156994"/>
    <lineage>
        <taxon>Bacteria</taxon>
        <taxon>Pseudomonadati</taxon>
        <taxon>Bacteroidota</taxon>
        <taxon>Cytophagia</taxon>
        <taxon>Cytophagales</taxon>
        <taxon>Reichenbachiellaceae</taxon>
        <taxon>Reichenbachiella</taxon>
    </lineage>
</organism>
<name>A0A1M6QCX2_REIAG</name>
<keyword evidence="1" id="KW-0472">Membrane</keyword>
<evidence type="ECO:0000256" key="1">
    <source>
        <dbReference type="SAM" id="Phobius"/>
    </source>
</evidence>
<keyword evidence="1" id="KW-1133">Transmembrane helix</keyword>
<sequence length="412" mass="46919">MMKRKISCAICLLWSSVIYAQDFTHTTEIEPVSTDGYHKILLSPELLGMANSNLSDLRIYDEAGVQQPYFIQRESARSSHQEFRAYEIIEREHEKDSTSYLIFKNTHQESIHEIHIIVENTEVKKRARLSGSHDQKDWFAIKNDYLLQAMHSTDHTTDSNVLRFPLSNYPYFKLEIDDNLKDPIHILKVGYYATEVKQGLSTRFDFPIKSQLDSANHSYITLAMPREVYLENLHVNIKGAEYYSRDARIFILKNTKSNGDKAGYTLHQIGRTAFNSSSENSINIGSTQAKELQIQIDNQDNQPLQVEQVTASFLNQYAIAKLSPDHSYLIKFGDQNLYAPIYDLAAFKDQIPSDLALAHLSPIHHISGNSPTAQKSVSLFENIYLIWSIIGLVGVVLALVSIKMIKEMGNKA</sequence>
<evidence type="ECO:0008006" key="5">
    <source>
        <dbReference type="Google" id="ProtNLM"/>
    </source>
</evidence>
<keyword evidence="4" id="KW-1185">Reference proteome</keyword>
<accession>A0A1M6QCX2</accession>